<reference evidence="4" key="2">
    <citation type="journal article" date="2008" name="Genome Biol.">
        <title>Improved genome assembly and evidence-based global gene model set for the chordate Ciona intestinalis: new insight into intron and operon populations.</title>
        <authorList>
            <person name="Satou Y."/>
            <person name="Mineta K."/>
            <person name="Ogasawara M."/>
            <person name="Sasakura Y."/>
            <person name="Shoguchi E."/>
            <person name="Ueno K."/>
            <person name="Yamada L."/>
            <person name="Matsumoto J."/>
            <person name="Wasserscheid J."/>
            <person name="Dewar K."/>
            <person name="Wiley G.B."/>
            <person name="Macmil S.L."/>
            <person name="Roe B.A."/>
            <person name="Zeller R.W."/>
            <person name="Hastings K.E."/>
            <person name="Lemaire P."/>
            <person name="Lindquist E."/>
            <person name="Endo T."/>
            <person name="Hotta K."/>
            <person name="Inaba K."/>
        </authorList>
    </citation>
    <scope>NUCLEOTIDE SEQUENCE [LARGE SCALE GENOMIC DNA]</scope>
    <source>
        <strain evidence="4">wild type</strain>
    </source>
</reference>
<feature type="compositionally biased region" description="Low complexity" evidence="2">
    <location>
        <begin position="209"/>
        <end position="218"/>
    </location>
</feature>
<evidence type="ECO:0000259" key="3">
    <source>
        <dbReference type="PROSITE" id="PS50095"/>
    </source>
</evidence>
<dbReference type="InParanoid" id="F6R824"/>
<dbReference type="SUPFAM" id="SSF49723">
    <property type="entry name" value="Lipase/lipooxygenase domain (PLAT/LH2 domain)"/>
    <property type="match status" value="1"/>
</dbReference>
<evidence type="ECO:0000313" key="4">
    <source>
        <dbReference type="Ensembl" id="ENSCINP00000018322.3"/>
    </source>
</evidence>
<reference evidence="5" key="1">
    <citation type="journal article" date="2002" name="Science">
        <title>The draft genome of Ciona intestinalis: insights into chordate and vertebrate origins.</title>
        <authorList>
            <person name="Dehal P."/>
            <person name="Satou Y."/>
            <person name="Campbell R.K."/>
            <person name="Chapman J."/>
            <person name="Degnan B."/>
            <person name="De Tomaso A."/>
            <person name="Davidson B."/>
            <person name="Di Gregorio A."/>
            <person name="Gelpke M."/>
            <person name="Goodstein D.M."/>
            <person name="Harafuji N."/>
            <person name="Hastings K.E."/>
            <person name="Ho I."/>
            <person name="Hotta K."/>
            <person name="Huang W."/>
            <person name="Kawashima T."/>
            <person name="Lemaire P."/>
            <person name="Martinez D."/>
            <person name="Meinertzhagen I.A."/>
            <person name="Necula S."/>
            <person name="Nonaka M."/>
            <person name="Putnam N."/>
            <person name="Rash S."/>
            <person name="Saiga H."/>
            <person name="Satake M."/>
            <person name="Terry A."/>
            <person name="Yamada L."/>
            <person name="Wang H.G."/>
            <person name="Awazu S."/>
            <person name="Azumi K."/>
            <person name="Boore J."/>
            <person name="Branno M."/>
            <person name="Chin-Bow S."/>
            <person name="DeSantis R."/>
            <person name="Doyle S."/>
            <person name="Francino P."/>
            <person name="Keys D.N."/>
            <person name="Haga S."/>
            <person name="Hayashi H."/>
            <person name="Hino K."/>
            <person name="Imai K.S."/>
            <person name="Inaba K."/>
            <person name="Kano S."/>
            <person name="Kobayashi K."/>
            <person name="Kobayashi M."/>
            <person name="Lee B.I."/>
            <person name="Makabe K.W."/>
            <person name="Manohar C."/>
            <person name="Matassi G."/>
            <person name="Medina M."/>
            <person name="Mochizuki Y."/>
            <person name="Mount S."/>
            <person name="Morishita T."/>
            <person name="Miura S."/>
            <person name="Nakayama A."/>
            <person name="Nishizaka S."/>
            <person name="Nomoto H."/>
            <person name="Ohta F."/>
            <person name="Oishi K."/>
            <person name="Rigoutsos I."/>
            <person name="Sano M."/>
            <person name="Sasaki A."/>
            <person name="Sasakura Y."/>
            <person name="Shoguchi E."/>
            <person name="Shin-i T."/>
            <person name="Spagnuolo A."/>
            <person name="Stainier D."/>
            <person name="Suzuki M.M."/>
            <person name="Tassy O."/>
            <person name="Takatori N."/>
            <person name="Tokuoka M."/>
            <person name="Yagi K."/>
            <person name="Yoshizaki F."/>
            <person name="Wada S."/>
            <person name="Zhang C."/>
            <person name="Hyatt P.D."/>
            <person name="Larimer F."/>
            <person name="Detter C."/>
            <person name="Doggett N."/>
            <person name="Glavina T."/>
            <person name="Hawkins T."/>
            <person name="Richardson P."/>
            <person name="Lucas S."/>
            <person name="Kohara Y."/>
            <person name="Levine M."/>
            <person name="Satoh N."/>
            <person name="Rokhsar D.S."/>
        </authorList>
    </citation>
    <scope>NUCLEOTIDE SEQUENCE [LARGE SCALE GENOMIC DNA]</scope>
</reference>
<protein>
    <recommendedName>
        <fullName evidence="3">PLAT domain-containing protein</fullName>
    </recommendedName>
</protein>
<evidence type="ECO:0000256" key="1">
    <source>
        <dbReference type="PROSITE-ProRule" id="PRU00152"/>
    </source>
</evidence>
<dbReference type="EMBL" id="EAAA01001777">
    <property type="status" value="NOT_ANNOTATED_CDS"/>
    <property type="molecule type" value="Genomic_DNA"/>
</dbReference>
<dbReference type="SMART" id="SM00308">
    <property type="entry name" value="LH2"/>
    <property type="match status" value="1"/>
</dbReference>
<dbReference type="PROSITE" id="PS50095">
    <property type="entry name" value="PLAT"/>
    <property type="match status" value="1"/>
</dbReference>
<accession>F6R824</accession>
<dbReference type="InterPro" id="IPR052970">
    <property type="entry name" value="Inner_ear_hair_cell_LOXHD"/>
</dbReference>
<evidence type="ECO:0000313" key="5">
    <source>
        <dbReference type="Proteomes" id="UP000008144"/>
    </source>
</evidence>
<evidence type="ECO:0000256" key="2">
    <source>
        <dbReference type="SAM" id="MobiDB-lite"/>
    </source>
</evidence>
<dbReference type="PANTHER" id="PTHR45901:SF3">
    <property type="entry name" value="LIPOXYGENASE HOMOLOGY DOMAIN-CONTAINING PROTEIN 1"/>
    <property type="match status" value="1"/>
</dbReference>
<dbReference type="Gene3D" id="2.60.60.20">
    <property type="entry name" value="PLAT/LH2 domain"/>
    <property type="match status" value="1"/>
</dbReference>
<dbReference type="GeneTree" id="ENSGT00940000164047"/>
<dbReference type="STRING" id="7719.ENSCINP00000018322"/>
<dbReference type="InterPro" id="IPR001024">
    <property type="entry name" value="PLAT/LH2_dom"/>
</dbReference>
<dbReference type="Pfam" id="PF01477">
    <property type="entry name" value="PLAT"/>
    <property type="match status" value="1"/>
</dbReference>
<reference evidence="4" key="4">
    <citation type="submission" date="2025-09" db="UniProtKB">
        <authorList>
            <consortium name="Ensembl"/>
        </authorList>
    </citation>
    <scope>IDENTIFICATION</scope>
</reference>
<dbReference type="HOGENOM" id="CLU_1269411_0_0_1"/>
<name>F6R824_CIOIN</name>
<reference evidence="4" key="3">
    <citation type="submission" date="2025-08" db="UniProtKB">
        <authorList>
            <consortium name="Ensembl"/>
        </authorList>
    </citation>
    <scope>IDENTIFICATION</scope>
</reference>
<feature type="region of interest" description="Disordered" evidence="2">
    <location>
        <begin position="196"/>
        <end position="218"/>
    </location>
</feature>
<dbReference type="Proteomes" id="UP000008144">
    <property type="component" value="Chromosome 3"/>
</dbReference>
<dbReference type="AlphaFoldDB" id="F6R824"/>
<comment type="caution">
    <text evidence="1">Lacks conserved residue(s) required for the propagation of feature annotation.</text>
</comment>
<dbReference type="Ensembl" id="ENSCINT00000018322.3">
    <property type="protein sequence ID" value="ENSCINP00000018322.3"/>
    <property type="gene ID" value="ENSCING00000009024.3"/>
</dbReference>
<proteinExistence type="predicted"/>
<dbReference type="InterPro" id="IPR036392">
    <property type="entry name" value="PLAT/LH2_dom_sf"/>
</dbReference>
<sequence>NYRPHSPAYPHNQHLIVESTPRQTLTPDSGFCINTGTQTSHIRPSNVRHNTTVHHIPYSEDTSQDEYDGRPLQLTKYTVTVKTGDKLGAGTTADIYLSLHGENGDTDEIYLTERIEGKNREHKTPFRRNQVDVFEIECENVGQLHKLGIGHNQKSKGSSWFVDYVSVKLADEVWKFTCGLWLSGVFGRQKTLRHIPIDHQPSESETSDTDSSTTTARS</sequence>
<feature type="domain" description="PLAT" evidence="3">
    <location>
        <begin position="75"/>
        <end position="196"/>
    </location>
</feature>
<keyword evidence="5" id="KW-1185">Reference proteome</keyword>
<organism evidence="4 5">
    <name type="scientific">Ciona intestinalis</name>
    <name type="common">Transparent sea squirt</name>
    <name type="synonym">Ascidia intestinalis</name>
    <dbReference type="NCBI Taxonomy" id="7719"/>
    <lineage>
        <taxon>Eukaryota</taxon>
        <taxon>Metazoa</taxon>
        <taxon>Chordata</taxon>
        <taxon>Tunicata</taxon>
        <taxon>Ascidiacea</taxon>
        <taxon>Phlebobranchia</taxon>
        <taxon>Cionidae</taxon>
        <taxon>Ciona</taxon>
    </lineage>
</organism>
<dbReference type="PANTHER" id="PTHR45901">
    <property type="entry name" value="PROTEIN CBG12474"/>
    <property type="match status" value="1"/>
</dbReference>